<protein>
    <submittedName>
        <fullName evidence="2">Uncharacterized protein</fullName>
    </submittedName>
</protein>
<organism evidence="2">
    <name type="scientific">uncultured Anaerotruncus sp</name>
    <dbReference type="NCBI Taxonomy" id="905011"/>
    <lineage>
        <taxon>Bacteria</taxon>
        <taxon>Bacillati</taxon>
        <taxon>Bacillota</taxon>
        <taxon>Clostridia</taxon>
        <taxon>Eubacteriales</taxon>
        <taxon>Oscillospiraceae</taxon>
        <taxon>Anaerotruncus</taxon>
        <taxon>environmental samples</taxon>
    </lineage>
</organism>
<proteinExistence type="predicted"/>
<dbReference type="AlphaFoldDB" id="A0A1C6HX56"/>
<keyword evidence="1" id="KW-0472">Membrane</keyword>
<evidence type="ECO:0000256" key="1">
    <source>
        <dbReference type="SAM" id="Phobius"/>
    </source>
</evidence>
<evidence type="ECO:0000313" key="2">
    <source>
        <dbReference type="EMBL" id="SCJ62237.1"/>
    </source>
</evidence>
<keyword evidence="1" id="KW-0812">Transmembrane</keyword>
<sequence>MAYFVAFTILVLIISNVPFLLKLPIYQWGMWQWIMLVLNILLIFFFVLMVWFAIQGSKEKKAEKKAIEERQAAAKRRQAQMDYSDLDIVPDGSRRDTNDYEYYTQVEDGEVEYRDGKIVLHAEDGDEDDAASSGEPDAQ</sequence>
<reference evidence="2" key="1">
    <citation type="submission" date="2015-09" db="EMBL/GenBank/DDBJ databases">
        <authorList>
            <consortium name="Pathogen Informatics"/>
        </authorList>
    </citation>
    <scope>NUCLEOTIDE SEQUENCE</scope>
    <source>
        <strain evidence="2">2789STDY5834896</strain>
    </source>
</reference>
<keyword evidence="1" id="KW-1133">Transmembrane helix</keyword>
<gene>
    <name evidence="2" type="ORF">SAMEA3545359_01104</name>
</gene>
<name>A0A1C6HX56_9FIRM</name>
<dbReference type="EMBL" id="FMHG01000001">
    <property type="protein sequence ID" value="SCJ62237.1"/>
    <property type="molecule type" value="Genomic_DNA"/>
</dbReference>
<feature type="transmembrane region" description="Helical" evidence="1">
    <location>
        <begin position="32"/>
        <end position="54"/>
    </location>
</feature>
<accession>A0A1C6HX56</accession>